<gene>
    <name evidence="8" type="ORF">PHYPSEUDO_008972</name>
</gene>
<dbReference type="PANTHER" id="PTHR44329">
    <property type="entry name" value="SERINE/THREONINE-PROTEIN KINASE TNNI3K-RELATED"/>
    <property type="match status" value="1"/>
</dbReference>
<accession>A0A8T1WCU3</accession>
<evidence type="ECO:0000256" key="1">
    <source>
        <dbReference type="ARBA" id="ARBA00022679"/>
    </source>
</evidence>
<keyword evidence="6" id="KW-0812">Transmembrane</keyword>
<dbReference type="GO" id="GO:0005524">
    <property type="term" value="F:ATP binding"/>
    <property type="evidence" value="ECO:0007669"/>
    <property type="project" value="UniProtKB-UniRule"/>
</dbReference>
<evidence type="ECO:0000256" key="2">
    <source>
        <dbReference type="ARBA" id="ARBA00022741"/>
    </source>
</evidence>
<dbReference type="InterPro" id="IPR000719">
    <property type="entry name" value="Prot_kinase_dom"/>
</dbReference>
<dbReference type="PANTHER" id="PTHR44329:SF288">
    <property type="entry name" value="MITOGEN-ACTIVATED PROTEIN KINASE KINASE KINASE 20"/>
    <property type="match status" value="1"/>
</dbReference>
<keyword evidence="6" id="KW-1133">Transmembrane helix</keyword>
<dbReference type="PROSITE" id="PS00107">
    <property type="entry name" value="PROTEIN_KINASE_ATP"/>
    <property type="match status" value="1"/>
</dbReference>
<feature type="domain" description="Protein kinase" evidence="7">
    <location>
        <begin position="335"/>
        <end position="655"/>
    </location>
</feature>
<name>A0A8T1WCU3_9STRA</name>
<proteinExistence type="predicted"/>
<keyword evidence="2 5" id="KW-0547">Nucleotide-binding</keyword>
<keyword evidence="1" id="KW-0808">Transferase</keyword>
<sequence>MPAEWLAPWRVVHWVCLGAGAASALFLLLHSAAFHRLKRRMADLLLSGIALADLGFVGLEALKQALHASYLARYTREREGDGAADAHYTTGDFVLTLLARGSFFMSLYWIANLSLLMRLGSLEALHAKRSLLLSSLAALVYGCMHAVLPTLSGADGTSSEPAYTATALLLLAVQATPLLLIAVNLRSVRRSRLNASTQGRNVIRRLTGYCVCAAALTLPYALVLVFSRGLVGVGAIAETLNYFAPVANALLFGTGLSCCCCCASATTTLPTHEDKMEDDDTPSSSIDMSAGALTDGSATPGSTGYTGFTGLATGGLLGMRDGLLAGGPIAEMVTEGPAVKIGEGSSAEVYKAQWLGITVALKCLRFHAGSSSEAELYMTHLAELRTEFLDEAVLAAQLRHPNITLFIKMGTYRGSLCLVNEYCARGSLRDVLHANPLMEWNTRVRLAFEAAKGLAFMHNREPIYLHRDLKASNILVTADWTAKITDFGITRIATDFTVKKQHISQKFSSQSLQSLQSLRSIDESVVMMDNAASELMTTFAGTWRWNAPEIMRNPNECRFNRETDMYSFGVALWEILTNGAIPFGNVDFDHQVRQLVAAGERPALPPAYVRRAPPEFVDVMCACWHQRPEKRPSAQDVMLRLGSLSYTLSNGSEFYTSSQNTARFVFSDNYCQAMDSNQSCPGLW</sequence>
<dbReference type="AlphaFoldDB" id="A0A8T1WCU3"/>
<dbReference type="Pfam" id="PF00069">
    <property type="entry name" value="Pkinase"/>
    <property type="match status" value="1"/>
</dbReference>
<dbReference type="InterPro" id="IPR051681">
    <property type="entry name" value="Ser/Thr_Kinases-Pseudokinases"/>
</dbReference>
<evidence type="ECO:0000259" key="7">
    <source>
        <dbReference type="PROSITE" id="PS50011"/>
    </source>
</evidence>
<dbReference type="OrthoDB" id="10261027at2759"/>
<comment type="caution">
    <text evidence="8">The sequence shown here is derived from an EMBL/GenBank/DDBJ whole genome shotgun (WGS) entry which is preliminary data.</text>
</comment>
<dbReference type="SMART" id="SM00220">
    <property type="entry name" value="S_TKc"/>
    <property type="match status" value="1"/>
</dbReference>
<organism evidence="8 9">
    <name type="scientific">Phytophthora pseudosyringae</name>
    <dbReference type="NCBI Taxonomy" id="221518"/>
    <lineage>
        <taxon>Eukaryota</taxon>
        <taxon>Sar</taxon>
        <taxon>Stramenopiles</taxon>
        <taxon>Oomycota</taxon>
        <taxon>Peronosporomycetes</taxon>
        <taxon>Peronosporales</taxon>
        <taxon>Peronosporaceae</taxon>
        <taxon>Phytophthora</taxon>
    </lineage>
</organism>
<dbReference type="InterPro" id="IPR008271">
    <property type="entry name" value="Ser/Thr_kinase_AS"/>
</dbReference>
<feature type="transmembrane region" description="Helical" evidence="6">
    <location>
        <begin position="41"/>
        <end position="59"/>
    </location>
</feature>
<evidence type="ECO:0000313" key="8">
    <source>
        <dbReference type="EMBL" id="KAG7390010.1"/>
    </source>
</evidence>
<dbReference type="CDD" id="cd13999">
    <property type="entry name" value="STKc_MAP3K-like"/>
    <property type="match status" value="1"/>
</dbReference>
<evidence type="ECO:0000256" key="6">
    <source>
        <dbReference type="SAM" id="Phobius"/>
    </source>
</evidence>
<dbReference type="EMBL" id="JAGDFM010000037">
    <property type="protein sequence ID" value="KAG7390010.1"/>
    <property type="molecule type" value="Genomic_DNA"/>
</dbReference>
<keyword evidence="9" id="KW-1185">Reference proteome</keyword>
<dbReference type="PROSITE" id="PS00108">
    <property type="entry name" value="PROTEIN_KINASE_ST"/>
    <property type="match status" value="1"/>
</dbReference>
<feature type="binding site" evidence="5">
    <location>
        <position position="362"/>
    </location>
    <ligand>
        <name>ATP</name>
        <dbReference type="ChEBI" id="CHEBI:30616"/>
    </ligand>
</feature>
<feature type="transmembrane region" description="Helical" evidence="6">
    <location>
        <begin position="97"/>
        <end position="119"/>
    </location>
</feature>
<evidence type="ECO:0000313" key="9">
    <source>
        <dbReference type="Proteomes" id="UP000694044"/>
    </source>
</evidence>
<evidence type="ECO:0000256" key="3">
    <source>
        <dbReference type="ARBA" id="ARBA00022777"/>
    </source>
</evidence>
<reference evidence="8" key="1">
    <citation type="submission" date="2021-02" db="EMBL/GenBank/DDBJ databases">
        <authorList>
            <person name="Palmer J.M."/>
        </authorList>
    </citation>
    <scope>NUCLEOTIDE SEQUENCE</scope>
    <source>
        <strain evidence="8">SCRP734</strain>
    </source>
</reference>
<dbReference type="Proteomes" id="UP000694044">
    <property type="component" value="Unassembled WGS sequence"/>
</dbReference>
<dbReference type="GO" id="GO:0004674">
    <property type="term" value="F:protein serine/threonine kinase activity"/>
    <property type="evidence" value="ECO:0007669"/>
    <property type="project" value="TreeGrafter"/>
</dbReference>
<keyword evidence="3" id="KW-0418">Kinase</keyword>
<feature type="transmembrane region" description="Helical" evidence="6">
    <location>
        <begin position="163"/>
        <end position="185"/>
    </location>
</feature>
<evidence type="ECO:0000256" key="5">
    <source>
        <dbReference type="PROSITE-ProRule" id="PRU10141"/>
    </source>
</evidence>
<feature type="transmembrane region" description="Helical" evidence="6">
    <location>
        <begin position="206"/>
        <end position="226"/>
    </location>
</feature>
<dbReference type="PROSITE" id="PS50011">
    <property type="entry name" value="PROTEIN_KINASE_DOM"/>
    <property type="match status" value="1"/>
</dbReference>
<protein>
    <recommendedName>
        <fullName evidence="7">Protein kinase domain-containing protein</fullName>
    </recommendedName>
</protein>
<dbReference type="InterPro" id="IPR017441">
    <property type="entry name" value="Protein_kinase_ATP_BS"/>
</dbReference>
<keyword evidence="4 5" id="KW-0067">ATP-binding</keyword>
<evidence type="ECO:0000256" key="4">
    <source>
        <dbReference type="ARBA" id="ARBA00022840"/>
    </source>
</evidence>
<keyword evidence="6" id="KW-0472">Membrane</keyword>
<feature type="transmembrane region" description="Helical" evidence="6">
    <location>
        <begin position="131"/>
        <end position="151"/>
    </location>
</feature>
<feature type="transmembrane region" description="Helical" evidence="6">
    <location>
        <begin position="12"/>
        <end position="29"/>
    </location>
</feature>